<dbReference type="AlphaFoldDB" id="A0AAP0GN70"/>
<evidence type="ECO:0000256" key="2">
    <source>
        <dbReference type="ARBA" id="ARBA00010617"/>
    </source>
</evidence>
<dbReference type="Gene3D" id="1.10.630.10">
    <property type="entry name" value="Cytochrome P450"/>
    <property type="match status" value="1"/>
</dbReference>
<comment type="pathway">
    <text evidence="1">Secondary metabolite biosynthesis; terpenoid biosynthesis.</text>
</comment>
<evidence type="ECO:0000256" key="1">
    <source>
        <dbReference type="ARBA" id="ARBA00004721"/>
    </source>
</evidence>
<evidence type="ECO:0000256" key="9">
    <source>
        <dbReference type="RuleBase" id="RU000461"/>
    </source>
</evidence>
<feature type="chain" id="PRO_5042972427" description="Cytochrome P450" evidence="11">
    <location>
        <begin position="30"/>
        <end position="512"/>
    </location>
</feature>
<dbReference type="FunFam" id="1.10.630.10:FF:000011">
    <property type="entry name" value="Cytochrome P450 83B1"/>
    <property type="match status" value="1"/>
</dbReference>
<dbReference type="GO" id="GO:0005506">
    <property type="term" value="F:iron ion binding"/>
    <property type="evidence" value="ECO:0007669"/>
    <property type="project" value="InterPro"/>
</dbReference>
<organism evidence="12 13">
    <name type="scientific">Deinandra increscens subsp. villosa</name>
    <dbReference type="NCBI Taxonomy" id="3103831"/>
    <lineage>
        <taxon>Eukaryota</taxon>
        <taxon>Viridiplantae</taxon>
        <taxon>Streptophyta</taxon>
        <taxon>Embryophyta</taxon>
        <taxon>Tracheophyta</taxon>
        <taxon>Spermatophyta</taxon>
        <taxon>Magnoliopsida</taxon>
        <taxon>eudicotyledons</taxon>
        <taxon>Gunneridae</taxon>
        <taxon>Pentapetalae</taxon>
        <taxon>asterids</taxon>
        <taxon>campanulids</taxon>
        <taxon>Asterales</taxon>
        <taxon>Asteraceae</taxon>
        <taxon>Asteroideae</taxon>
        <taxon>Heliantheae alliance</taxon>
        <taxon>Madieae</taxon>
        <taxon>Madiinae</taxon>
        <taxon>Deinandra</taxon>
    </lineage>
</organism>
<evidence type="ECO:0000256" key="3">
    <source>
        <dbReference type="ARBA" id="ARBA00022617"/>
    </source>
</evidence>
<evidence type="ECO:0000313" key="13">
    <source>
        <dbReference type="Proteomes" id="UP001408789"/>
    </source>
</evidence>
<evidence type="ECO:0000256" key="11">
    <source>
        <dbReference type="SAM" id="SignalP"/>
    </source>
</evidence>
<comment type="cofactor">
    <cofactor evidence="8">
        <name>heme</name>
        <dbReference type="ChEBI" id="CHEBI:30413"/>
    </cofactor>
</comment>
<evidence type="ECO:0000313" key="12">
    <source>
        <dbReference type="EMBL" id="KAK9054552.1"/>
    </source>
</evidence>
<dbReference type="Pfam" id="PF00067">
    <property type="entry name" value="p450"/>
    <property type="match status" value="1"/>
</dbReference>
<gene>
    <name evidence="12" type="ORF">SSX86_025630</name>
</gene>
<sequence>MVPLVYLLPTLPFLLFLLKLLYFNQPTTKKHLNTPPSPPKLPVIGNLHQIGPLLHHSLHSLSTNHGGPLMLIHLGSVPTLVVSSADAAREIMKTHDLVFANRPDVKMWRRLLCDLKEVSVAPYGEYWRQAKSIMILNLLSNKMIGTQREIREEEIAVTVDKIKECFKLVNLSDVFVKFTNDVVCRVTFGRKYSEGEEGEKFRKMLDEFFEVLGGLNLEDFVPWLAWVDRMRGFNARVARVGGEIDGFLEGVVEERLRRSQSADGGGGGGGGSGGGGGREDFMDILLKIQKDDRTGVTIDRMAIKALLLDAYTAGTDTTATVLEWTFAELLKHPSILKILQDEVRTVLNGKQQITNEDIDNMKYLKCVLKEALRLHPPIPTLVPRVARQDVKVMGYDIEKGTRVVINVWTIARDPKVWDDPYEFRPERFLDCTIDYKGCDFELIPFGAGRRGCPGIAFSMTTNASLLANLLHKFDWELPDGGKEDDLDMNEQPGLTIHKKVPLLVVATPFDFK</sequence>
<evidence type="ECO:0000256" key="7">
    <source>
        <dbReference type="ARBA" id="ARBA00023033"/>
    </source>
</evidence>
<dbReference type="GO" id="GO:0016712">
    <property type="term" value="F:oxidoreductase activity, acting on paired donors, with incorporation or reduction of molecular oxygen, reduced flavin or flavoprotein as one donor, and incorporation of one atom of oxygen"/>
    <property type="evidence" value="ECO:0007669"/>
    <property type="project" value="UniProtKB-ARBA"/>
</dbReference>
<dbReference type="GO" id="GO:0020037">
    <property type="term" value="F:heme binding"/>
    <property type="evidence" value="ECO:0007669"/>
    <property type="project" value="InterPro"/>
</dbReference>
<keyword evidence="5 9" id="KW-0560">Oxidoreductase</keyword>
<protein>
    <recommendedName>
        <fullName evidence="14">Cytochrome P450</fullName>
    </recommendedName>
</protein>
<dbReference type="CDD" id="cd11072">
    <property type="entry name" value="CYP71-like"/>
    <property type="match status" value="1"/>
</dbReference>
<reference evidence="12 13" key="1">
    <citation type="submission" date="2024-04" db="EMBL/GenBank/DDBJ databases">
        <title>The reference genome of an endangered Asteraceae, Deinandra increscens subsp. villosa, native to the Central Coast of California.</title>
        <authorList>
            <person name="Guilliams M."/>
            <person name="Hasenstab-Lehman K."/>
            <person name="Meyer R."/>
            <person name="Mcevoy S."/>
        </authorList>
    </citation>
    <scope>NUCLEOTIDE SEQUENCE [LARGE SCALE GENOMIC DNA]</scope>
    <source>
        <tissue evidence="12">Leaf</tissue>
    </source>
</reference>
<evidence type="ECO:0008006" key="14">
    <source>
        <dbReference type="Google" id="ProtNLM"/>
    </source>
</evidence>
<dbReference type="InterPro" id="IPR017972">
    <property type="entry name" value="Cyt_P450_CS"/>
</dbReference>
<dbReference type="PRINTS" id="PR00463">
    <property type="entry name" value="EP450I"/>
</dbReference>
<evidence type="ECO:0000256" key="4">
    <source>
        <dbReference type="ARBA" id="ARBA00022723"/>
    </source>
</evidence>
<comment type="caution">
    <text evidence="12">The sequence shown here is derived from an EMBL/GenBank/DDBJ whole genome shotgun (WGS) entry which is preliminary data.</text>
</comment>
<keyword evidence="4 8" id="KW-0479">Metal-binding</keyword>
<dbReference type="PROSITE" id="PS00086">
    <property type="entry name" value="CYTOCHROME_P450"/>
    <property type="match status" value="1"/>
</dbReference>
<accession>A0AAP0GN70</accession>
<feature type="region of interest" description="Disordered" evidence="10">
    <location>
        <begin position="258"/>
        <end position="277"/>
    </location>
</feature>
<evidence type="ECO:0000256" key="8">
    <source>
        <dbReference type="PIRSR" id="PIRSR602401-1"/>
    </source>
</evidence>
<evidence type="ECO:0000256" key="10">
    <source>
        <dbReference type="SAM" id="MobiDB-lite"/>
    </source>
</evidence>
<evidence type="ECO:0000256" key="5">
    <source>
        <dbReference type="ARBA" id="ARBA00023002"/>
    </source>
</evidence>
<comment type="similarity">
    <text evidence="2 9">Belongs to the cytochrome P450 family.</text>
</comment>
<feature type="compositionally biased region" description="Gly residues" evidence="10">
    <location>
        <begin position="263"/>
        <end position="276"/>
    </location>
</feature>
<dbReference type="SUPFAM" id="SSF48264">
    <property type="entry name" value="Cytochrome P450"/>
    <property type="match status" value="1"/>
</dbReference>
<dbReference type="GO" id="GO:0051762">
    <property type="term" value="P:sesquiterpene biosynthetic process"/>
    <property type="evidence" value="ECO:0007669"/>
    <property type="project" value="UniProtKB-ARBA"/>
</dbReference>
<evidence type="ECO:0000256" key="6">
    <source>
        <dbReference type="ARBA" id="ARBA00023004"/>
    </source>
</evidence>
<dbReference type="PRINTS" id="PR00385">
    <property type="entry name" value="P450"/>
</dbReference>
<dbReference type="PANTHER" id="PTHR47955:SF10">
    <property type="entry name" value="ANGELICIN SYNTHASE"/>
    <property type="match status" value="1"/>
</dbReference>
<dbReference type="Proteomes" id="UP001408789">
    <property type="component" value="Unassembled WGS sequence"/>
</dbReference>
<keyword evidence="6 8" id="KW-0408">Iron</keyword>
<dbReference type="PANTHER" id="PTHR47955">
    <property type="entry name" value="CYTOCHROME P450 FAMILY 71 PROTEIN"/>
    <property type="match status" value="1"/>
</dbReference>
<dbReference type="InterPro" id="IPR036396">
    <property type="entry name" value="Cyt_P450_sf"/>
</dbReference>
<keyword evidence="13" id="KW-1185">Reference proteome</keyword>
<keyword evidence="7 9" id="KW-0503">Monooxygenase</keyword>
<dbReference type="InterPro" id="IPR002401">
    <property type="entry name" value="Cyt_P450_E_grp-I"/>
</dbReference>
<dbReference type="EMBL" id="JBCNJP010000025">
    <property type="protein sequence ID" value="KAK9054552.1"/>
    <property type="molecule type" value="Genomic_DNA"/>
</dbReference>
<proteinExistence type="inferred from homology"/>
<feature type="binding site" description="axial binding residue" evidence="8">
    <location>
        <position position="452"/>
    </location>
    <ligand>
        <name>heme</name>
        <dbReference type="ChEBI" id="CHEBI:30413"/>
    </ligand>
    <ligandPart>
        <name>Fe</name>
        <dbReference type="ChEBI" id="CHEBI:18248"/>
    </ligandPart>
</feature>
<feature type="signal peptide" evidence="11">
    <location>
        <begin position="1"/>
        <end position="29"/>
    </location>
</feature>
<keyword evidence="11" id="KW-0732">Signal</keyword>
<keyword evidence="3 8" id="KW-0349">Heme</keyword>
<name>A0AAP0GN70_9ASTR</name>
<dbReference type="InterPro" id="IPR001128">
    <property type="entry name" value="Cyt_P450"/>
</dbReference>